<reference evidence="2" key="1">
    <citation type="journal article" date="2022" name="Arch. Microbiol.">
        <title>Bacteroides muris sp. nov. isolated from the cecum of wild-derived house mice.</title>
        <authorList>
            <person name="Fokt H."/>
            <person name="Unni R."/>
            <person name="Repnik U."/>
            <person name="Schmitz R.A."/>
            <person name="Bramkamp M."/>
            <person name="Baines J.F."/>
            <person name="Unterweger D."/>
        </authorList>
    </citation>
    <scope>NUCLEOTIDE SEQUENCE</scope>
    <source>
        <strain evidence="2">KH365_2</strain>
    </source>
</reference>
<dbReference type="InterPro" id="IPR007345">
    <property type="entry name" value="Polysacch_pyruvyl_Trfase"/>
</dbReference>
<dbReference type="EMBL" id="JAMZED010000091">
    <property type="protein sequence ID" value="MCR6506417.1"/>
    <property type="molecule type" value="Genomic_DNA"/>
</dbReference>
<evidence type="ECO:0000313" key="2">
    <source>
        <dbReference type="EMBL" id="MCR6506417.1"/>
    </source>
</evidence>
<dbReference type="AlphaFoldDB" id="A0A9X2SV63"/>
<accession>A0A9X2SV63</accession>
<dbReference type="Pfam" id="PF04230">
    <property type="entry name" value="PS_pyruv_trans"/>
    <property type="match status" value="1"/>
</dbReference>
<dbReference type="PANTHER" id="PTHR36836">
    <property type="entry name" value="COLANIC ACID BIOSYNTHESIS PROTEIN WCAK"/>
    <property type="match status" value="1"/>
</dbReference>
<dbReference type="PANTHER" id="PTHR36836:SF1">
    <property type="entry name" value="COLANIC ACID BIOSYNTHESIS PROTEIN WCAK"/>
    <property type="match status" value="1"/>
</dbReference>
<reference evidence="2" key="2">
    <citation type="submission" date="2022-04" db="EMBL/GenBank/DDBJ databases">
        <authorList>
            <person name="Fokt H."/>
            <person name="Baines J."/>
        </authorList>
    </citation>
    <scope>NUCLEOTIDE SEQUENCE</scope>
    <source>
        <strain evidence="2">KH365_2</strain>
    </source>
</reference>
<protein>
    <submittedName>
        <fullName evidence="2">Polysaccharide pyruvyl transferase family protein</fullName>
    </submittedName>
</protein>
<dbReference type="Proteomes" id="UP001143192">
    <property type="component" value="Unassembled WGS sequence"/>
</dbReference>
<sequence length="227" mass="25771">MSDFADLIMPREEASMGYLKQCHVNPQKIKLFSDFTSLVKGQVPGKYAHLRGGVCIIPNLRMIDKGIISLEDYLTMLQKVIYTSQKAGKHIYLLNHEGAGDEKLAYMCRGKLKNQVEVVTGLNGLEVKGLISTAYLCVTSRFHGAASALNSCVPCLATSWSHKYEELFKDYGQRDCVLDITSIDKTLSKIDEFLQSDVNRRIREHLVAQLPYIQEQSRNMWNLVWHI</sequence>
<gene>
    <name evidence="2" type="ORF">M1B79_17605</name>
</gene>
<feature type="domain" description="Polysaccharide pyruvyl transferase" evidence="1">
    <location>
        <begin position="5"/>
        <end position="162"/>
    </location>
</feature>
<keyword evidence="3" id="KW-1185">Reference proteome</keyword>
<keyword evidence="2" id="KW-0808">Transferase</keyword>
<evidence type="ECO:0000259" key="1">
    <source>
        <dbReference type="Pfam" id="PF04230"/>
    </source>
</evidence>
<organism evidence="2 3">
    <name type="scientific">Bacteroides muris</name>
    <name type="common">ex Fokt et al. 2023</name>
    <dbReference type="NCBI Taxonomy" id="2937417"/>
    <lineage>
        <taxon>Bacteria</taxon>
        <taxon>Pseudomonadati</taxon>
        <taxon>Bacteroidota</taxon>
        <taxon>Bacteroidia</taxon>
        <taxon>Bacteroidales</taxon>
        <taxon>Bacteroidaceae</taxon>
        <taxon>Bacteroides</taxon>
    </lineage>
</organism>
<name>A0A9X2SV63_9BACE</name>
<proteinExistence type="predicted"/>
<comment type="caution">
    <text evidence="2">The sequence shown here is derived from an EMBL/GenBank/DDBJ whole genome shotgun (WGS) entry which is preliminary data.</text>
</comment>
<evidence type="ECO:0000313" key="3">
    <source>
        <dbReference type="Proteomes" id="UP001143192"/>
    </source>
</evidence>
<dbReference type="GO" id="GO:0016740">
    <property type="term" value="F:transferase activity"/>
    <property type="evidence" value="ECO:0007669"/>
    <property type="project" value="UniProtKB-KW"/>
</dbReference>